<protein>
    <recommendedName>
        <fullName evidence="1">CheW-like domain-containing protein</fullName>
    </recommendedName>
</protein>
<dbReference type="InterPro" id="IPR002545">
    <property type="entry name" value="CheW-lke_dom"/>
</dbReference>
<organism evidence="2 3">
    <name type="scientific">Anaeromyxobacter diazotrophicus</name>
    <dbReference type="NCBI Taxonomy" id="2590199"/>
    <lineage>
        <taxon>Bacteria</taxon>
        <taxon>Pseudomonadati</taxon>
        <taxon>Myxococcota</taxon>
        <taxon>Myxococcia</taxon>
        <taxon>Myxococcales</taxon>
        <taxon>Cystobacterineae</taxon>
        <taxon>Anaeromyxobacteraceae</taxon>
        <taxon>Anaeromyxobacter</taxon>
    </lineage>
</organism>
<evidence type="ECO:0000313" key="2">
    <source>
        <dbReference type="EMBL" id="GEJ55407.1"/>
    </source>
</evidence>
<dbReference type="PANTHER" id="PTHR22617">
    <property type="entry name" value="CHEMOTAXIS SENSOR HISTIDINE KINASE-RELATED"/>
    <property type="match status" value="1"/>
</dbReference>
<name>A0A7I9VH89_9BACT</name>
<dbReference type="Pfam" id="PF01584">
    <property type="entry name" value="CheW"/>
    <property type="match status" value="1"/>
</dbReference>
<evidence type="ECO:0000259" key="1">
    <source>
        <dbReference type="PROSITE" id="PS50851"/>
    </source>
</evidence>
<gene>
    <name evidence="2" type="ORF">AMYX_01480</name>
</gene>
<dbReference type="PANTHER" id="PTHR22617:SF43">
    <property type="entry name" value="PROTEIN PILI"/>
    <property type="match status" value="1"/>
</dbReference>
<dbReference type="Gene3D" id="2.40.50.180">
    <property type="entry name" value="CheA-289, Domain 4"/>
    <property type="match status" value="1"/>
</dbReference>
<dbReference type="Gene3D" id="2.30.30.40">
    <property type="entry name" value="SH3 Domains"/>
    <property type="match status" value="1"/>
</dbReference>
<dbReference type="AlphaFoldDB" id="A0A7I9VH89"/>
<dbReference type="Proteomes" id="UP000503640">
    <property type="component" value="Unassembled WGS sequence"/>
</dbReference>
<feature type="domain" description="CheW-like" evidence="1">
    <location>
        <begin position="6"/>
        <end position="142"/>
    </location>
</feature>
<accession>A0A7I9VH89</accession>
<dbReference type="GO" id="GO:0005829">
    <property type="term" value="C:cytosol"/>
    <property type="evidence" value="ECO:0007669"/>
    <property type="project" value="TreeGrafter"/>
</dbReference>
<reference evidence="3" key="1">
    <citation type="journal article" date="2020" name="Appl. Environ. Microbiol.">
        <title>Diazotrophic Anaeromyxobacter Isolates from Soils.</title>
        <authorList>
            <person name="Masuda Y."/>
            <person name="Yamanaka H."/>
            <person name="Xu Z.X."/>
            <person name="Shiratori Y."/>
            <person name="Aono T."/>
            <person name="Amachi S."/>
            <person name="Senoo K."/>
            <person name="Itoh H."/>
        </authorList>
    </citation>
    <scope>NUCLEOTIDE SEQUENCE [LARGE SCALE GENOMIC DNA]</scope>
    <source>
        <strain evidence="3">R267</strain>
    </source>
</reference>
<dbReference type="GO" id="GO:0006935">
    <property type="term" value="P:chemotaxis"/>
    <property type="evidence" value="ECO:0007669"/>
    <property type="project" value="InterPro"/>
</dbReference>
<dbReference type="GO" id="GO:0007165">
    <property type="term" value="P:signal transduction"/>
    <property type="evidence" value="ECO:0007669"/>
    <property type="project" value="InterPro"/>
</dbReference>
<dbReference type="RefSeq" id="WP_176062210.1">
    <property type="nucleotide sequence ID" value="NZ_BJTG01000001.1"/>
</dbReference>
<dbReference type="InterPro" id="IPR039315">
    <property type="entry name" value="CheW"/>
</dbReference>
<proteinExistence type="predicted"/>
<dbReference type="PROSITE" id="PS50851">
    <property type="entry name" value="CHEW"/>
    <property type="match status" value="1"/>
</dbReference>
<dbReference type="InterPro" id="IPR036061">
    <property type="entry name" value="CheW-like_dom_sf"/>
</dbReference>
<dbReference type="SUPFAM" id="SSF50341">
    <property type="entry name" value="CheW-like"/>
    <property type="match status" value="1"/>
</dbReference>
<evidence type="ECO:0000313" key="3">
    <source>
        <dbReference type="Proteomes" id="UP000503640"/>
    </source>
</evidence>
<comment type="caution">
    <text evidence="2">The sequence shown here is derived from an EMBL/GenBank/DDBJ whole genome shotgun (WGS) entry which is preliminary data.</text>
</comment>
<keyword evidence="3" id="KW-1185">Reference proteome</keyword>
<dbReference type="EMBL" id="BJTG01000001">
    <property type="protein sequence ID" value="GEJ55407.1"/>
    <property type="molecule type" value="Genomic_DNA"/>
</dbReference>
<dbReference type="SMART" id="SM00260">
    <property type="entry name" value="CheW"/>
    <property type="match status" value="1"/>
</dbReference>
<sequence>MSEPLPQRVVVVRAGGGLCALPVEAVVETRRPAAVRPLAGAPPWVSGVGLVRGAPAPVVDLAAFLGGAAEAAPARWVILRCGARVAALAVRQVAGVRALPGAAGELPLLSRAAEGALASLRALDRELLVVLEAGRLVPDEVLRAAGEAP</sequence>